<evidence type="ECO:0000256" key="3">
    <source>
        <dbReference type="ARBA" id="ARBA00023082"/>
    </source>
</evidence>
<name>A0A4R3L8G1_9GAMM</name>
<evidence type="ECO:0000256" key="4">
    <source>
        <dbReference type="ARBA" id="ARBA00023163"/>
    </source>
</evidence>
<dbReference type="RefSeq" id="WP_164484132.1">
    <property type="nucleotide sequence ID" value="NZ_JBHLWF010000011.1"/>
</dbReference>
<accession>A0A4R3L8G1</accession>
<organism evidence="6 7">
    <name type="scientific">Pseudofulvimonas gallinarii</name>
    <dbReference type="NCBI Taxonomy" id="634155"/>
    <lineage>
        <taxon>Bacteria</taxon>
        <taxon>Pseudomonadati</taxon>
        <taxon>Pseudomonadota</taxon>
        <taxon>Gammaproteobacteria</taxon>
        <taxon>Lysobacterales</taxon>
        <taxon>Rhodanobacteraceae</taxon>
        <taxon>Pseudofulvimonas</taxon>
    </lineage>
</organism>
<gene>
    <name evidence="6" type="ORF">EDC25_11834</name>
</gene>
<dbReference type="NCBIfam" id="TIGR02937">
    <property type="entry name" value="sigma70-ECF"/>
    <property type="match status" value="1"/>
</dbReference>
<reference evidence="6 7" key="1">
    <citation type="submission" date="2019-03" db="EMBL/GenBank/DDBJ databases">
        <title>Genomic Encyclopedia of Type Strains, Phase IV (KMG-IV): sequencing the most valuable type-strain genomes for metagenomic binning, comparative biology and taxonomic classification.</title>
        <authorList>
            <person name="Goeker M."/>
        </authorList>
    </citation>
    <scope>NUCLEOTIDE SEQUENCE [LARGE SCALE GENOMIC DNA]</scope>
    <source>
        <strain evidence="6 7">DSM 21944</strain>
    </source>
</reference>
<proteinExistence type="inferred from homology"/>
<dbReference type="Proteomes" id="UP000294599">
    <property type="component" value="Unassembled WGS sequence"/>
</dbReference>
<dbReference type="Pfam" id="PF07638">
    <property type="entry name" value="Sigma70_ECF"/>
    <property type="match status" value="1"/>
</dbReference>
<dbReference type="InterPro" id="IPR053812">
    <property type="entry name" value="HTH_Sigma70_ECF-like"/>
</dbReference>
<keyword evidence="7" id="KW-1185">Reference proteome</keyword>
<evidence type="ECO:0000256" key="1">
    <source>
        <dbReference type="ARBA" id="ARBA00010641"/>
    </source>
</evidence>
<dbReference type="InterPro" id="IPR039425">
    <property type="entry name" value="RNA_pol_sigma-70-like"/>
</dbReference>
<dbReference type="SUPFAM" id="SSF88659">
    <property type="entry name" value="Sigma3 and sigma4 domains of RNA polymerase sigma factors"/>
    <property type="match status" value="1"/>
</dbReference>
<dbReference type="SUPFAM" id="SSF88946">
    <property type="entry name" value="Sigma2 domain of RNA polymerase sigma factors"/>
    <property type="match status" value="1"/>
</dbReference>
<dbReference type="GO" id="GO:0016987">
    <property type="term" value="F:sigma factor activity"/>
    <property type="evidence" value="ECO:0007669"/>
    <property type="project" value="UniProtKB-KW"/>
</dbReference>
<dbReference type="PANTHER" id="PTHR43133">
    <property type="entry name" value="RNA POLYMERASE ECF-TYPE SIGMA FACTO"/>
    <property type="match status" value="1"/>
</dbReference>
<keyword evidence="3" id="KW-0731">Sigma factor</keyword>
<feature type="domain" description="RNA polymerase sigma-70 ECF-like HTH" evidence="5">
    <location>
        <begin position="9"/>
        <end position="188"/>
    </location>
</feature>
<comment type="similarity">
    <text evidence="1">Belongs to the sigma-70 factor family. ECF subfamily.</text>
</comment>
<dbReference type="InterPro" id="IPR013324">
    <property type="entry name" value="RNA_pol_sigma_r3/r4-like"/>
</dbReference>
<dbReference type="NCBIfam" id="TIGR02999">
    <property type="entry name" value="Sig-70_X6"/>
    <property type="match status" value="1"/>
</dbReference>
<dbReference type="InterPro" id="IPR013325">
    <property type="entry name" value="RNA_pol_sigma_r2"/>
</dbReference>
<dbReference type="AlphaFoldDB" id="A0A4R3L8G1"/>
<dbReference type="Gene3D" id="1.10.10.10">
    <property type="entry name" value="Winged helix-like DNA-binding domain superfamily/Winged helix DNA-binding domain"/>
    <property type="match status" value="1"/>
</dbReference>
<protein>
    <submittedName>
        <fullName evidence="6">RNA polymerase ECF family sigma subunit</fullName>
    </submittedName>
</protein>
<keyword evidence="4" id="KW-0804">Transcription</keyword>
<evidence type="ECO:0000313" key="6">
    <source>
        <dbReference type="EMBL" id="TCS95345.1"/>
    </source>
</evidence>
<dbReference type="GO" id="GO:0006352">
    <property type="term" value="P:DNA-templated transcription initiation"/>
    <property type="evidence" value="ECO:0007669"/>
    <property type="project" value="InterPro"/>
</dbReference>
<dbReference type="InterPro" id="IPR014284">
    <property type="entry name" value="RNA_pol_sigma-70_dom"/>
</dbReference>
<evidence type="ECO:0000256" key="2">
    <source>
        <dbReference type="ARBA" id="ARBA00023015"/>
    </source>
</evidence>
<dbReference type="InterPro" id="IPR011517">
    <property type="entry name" value="RNA_pol_sigma70_ECF-like"/>
</dbReference>
<evidence type="ECO:0000313" key="7">
    <source>
        <dbReference type="Proteomes" id="UP000294599"/>
    </source>
</evidence>
<keyword evidence="2" id="KW-0805">Transcription regulation</keyword>
<dbReference type="InterPro" id="IPR036388">
    <property type="entry name" value="WH-like_DNA-bd_sf"/>
</dbReference>
<dbReference type="PANTHER" id="PTHR43133:SF39">
    <property type="entry name" value="SIMILAR TO RNA POLYMERASE SIGMA-E FACTOR"/>
    <property type="match status" value="1"/>
</dbReference>
<comment type="caution">
    <text evidence="6">The sequence shown here is derived from an EMBL/GenBank/DDBJ whole genome shotgun (WGS) entry which is preliminary data.</text>
</comment>
<dbReference type="EMBL" id="SMAF01000018">
    <property type="protein sequence ID" value="TCS95345.1"/>
    <property type="molecule type" value="Genomic_DNA"/>
</dbReference>
<sequence length="190" mass="21158">MNPEQGGQGEVTQLLGAWRDGDTGARDRMIALVYDQVRQLAARHLRRQYGSQAVTLQPTELANELFIKLLNTDAAWDDRRHFYNAAAVALRRILIDAARARGSDKRGGGRAHLTLSAAEHEAIESNDADVLDDALNALRQLDPRKCEIIEMSYLLGLTREQIASALGVSVPTVDRDLRFARAWLQQRLTA</sequence>
<evidence type="ECO:0000259" key="5">
    <source>
        <dbReference type="Pfam" id="PF07638"/>
    </source>
</evidence>